<feature type="transmembrane region" description="Helical" evidence="1">
    <location>
        <begin position="7"/>
        <end position="25"/>
    </location>
</feature>
<evidence type="ECO:0000313" key="3">
    <source>
        <dbReference type="WBParaSite" id="SSTP_0000740700.1"/>
    </source>
</evidence>
<sequence>MLKKNIFCWLLLITKGIIFITGFSYPNFISKLFRIEVNVTLQARDLNSSSSDNGINIVIGGKINHDLKLFNLYNNNKHKDNHTRLYNNFQKSDCILFATNYQIIKVNNEEDNFILDNFEFVNEQCIWTIYFTSLQSITSCIPIIDFFALYTKDYSNEPEKIFNKFSITISMKLNEQFAKNCMELCNNLTNFLKEYDVSYIMPPNNKIILNEKVIQKFTRKKKSFIMEPAVIEDINNSIFNCRNSKVL</sequence>
<keyword evidence="1" id="KW-1133">Transmembrane helix</keyword>
<evidence type="ECO:0000313" key="2">
    <source>
        <dbReference type="Proteomes" id="UP000035681"/>
    </source>
</evidence>
<dbReference type="AlphaFoldDB" id="A0A0K0ED44"/>
<keyword evidence="2" id="KW-1185">Reference proteome</keyword>
<dbReference type="Proteomes" id="UP000035681">
    <property type="component" value="Unplaced"/>
</dbReference>
<evidence type="ECO:0000313" key="4">
    <source>
        <dbReference type="WBParaSite" id="TCONS_00012030.p1"/>
    </source>
</evidence>
<proteinExistence type="predicted"/>
<dbReference type="WBParaSite" id="SSTP_0000740700.1">
    <property type="protein sequence ID" value="SSTP_0000740700.1"/>
    <property type="gene ID" value="SSTP_0000740700"/>
</dbReference>
<keyword evidence="1" id="KW-0472">Membrane</keyword>
<protein>
    <submittedName>
        <fullName evidence="3 4">Uncharacterized protein</fullName>
    </submittedName>
</protein>
<reference evidence="3" key="1">
    <citation type="submission" date="2015-08" db="UniProtKB">
        <authorList>
            <consortium name="WormBaseParasite"/>
        </authorList>
    </citation>
    <scope>IDENTIFICATION</scope>
</reference>
<organism evidence="3">
    <name type="scientific">Strongyloides stercoralis</name>
    <name type="common">Threadworm</name>
    <dbReference type="NCBI Taxonomy" id="6248"/>
    <lineage>
        <taxon>Eukaryota</taxon>
        <taxon>Metazoa</taxon>
        <taxon>Ecdysozoa</taxon>
        <taxon>Nematoda</taxon>
        <taxon>Chromadorea</taxon>
        <taxon>Rhabditida</taxon>
        <taxon>Tylenchina</taxon>
        <taxon>Panagrolaimomorpha</taxon>
        <taxon>Strongyloidoidea</taxon>
        <taxon>Strongyloididae</taxon>
        <taxon>Strongyloides</taxon>
    </lineage>
</organism>
<name>A0A0K0ED44_STRER</name>
<accession>A0A0K0ED44</accession>
<evidence type="ECO:0000256" key="1">
    <source>
        <dbReference type="SAM" id="Phobius"/>
    </source>
</evidence>
<dbReference type="WBParaSite" id="TCONS_00012030.p1">
    <property type="protein sequence ID" value="TCONS_00012030.p1"/>
    <property type="gene ID" value="XLOC_007269"/>
</dbReference>
<keyword evidence="1" id="KW-0812">Transmembrane</keyword>